<dbReference type="EMBL" id="RCSS01000182">
    <property type="protein sequence ID" value="RVD92584.1"/>
    <property type="molecule type" value="Genomic_DNA"/>
</dbReference>
<dbReference type="AlphaFoldDB" id="A0A437AN36"/>
<organism evidence="2 3">
    <name type="scientific">Tubulinosema ratisbonensis</name>
    <dbReference type="NCBI Taxonomy" id="291195"/>
    <lineage>
        <taxon>Eukaryota</taxon>
        <taxon>Fungi</taxon>
        <taxon>Fungi incertae sedis</taxon>
        <taxon>Microsporidia</taxon>
        <taxon>Tubulinosematoidea</taxon>
        <taxon>Tubulinosematidae</taxon>
        <taxon>Tubulinosema</taxon>
    </lineage>
</organism>
<sequence length="103" mass="11500">KPVIKDDLPKPVENSDKGSFFFRLPRYLFSFFQGEQVVSKTDAVNSKEEPTSSTSKSQNPVETKENASTNPSEKIVDQSNPISKDLENKSDNKTQVNHPSAEL</sequence>
<keyword evidence="3" id="KW-1185">Reference proteome</keyword>
<accession>A0A437AN36</accession>
<feature type="compositionally biased region" description="Polar residues" evidence="1">
    <location>
        <begin position="58"/>
        <end position="82"/>
    </location>
</feature>
<reference evidence="2 3" key="1">
    <citation type="submission" date="2018-10" db="EMBL/GenBank/DDBJ databases">
        <title>Draft genome sequence of the microsporidian Tubulinosema ratisbonensis.</title>
        <authorList>
            <person name="Polonais V."/>
            <person name="Peyretaillade E."/>
            <person name="Niehus S."/>
            <person name="Wawrzyniak I."/>
            <person name="Franchet A."/>
            <person name="Gaspin C."/>
            <person name="Reichstadt M."/>
            <person name="Belser C."/>
            <person name="Labadie K."/>
            <person name="Delbac F."/>
            <person name="Ferrandon D."/>
        </authorList>
    </citation>
    <scope>NUCLEOTIDE SEQUENCE [LARGE SCALE GENOMIC DNA]</scope>
    <source>
        <strain evidence="2 3">Franzen</strain>
    </source>
</reference>
<evidence type="ECO:0000313" key="3">
    <source>
        <dbReference type="Proteomes" id="UP000282876"/>
    </source>
</evidence>
<comment type="caution">
    <text evidence="2">The sequence shown here is derived from an EMBL/GenBank/DDBJ whole genome shotgun (WGS) entry which is preliminary data.</text>
</comment>
<gene>
    <name evidence="2" type="ORF">TUBRATIS_009060</name>
</gene>
<feature type="compositionally biased region" description="Polar residues" evidence="1">
    <location>
        <begin position="93"/>
        <end position="103"/>
    </location>
</feature>
<feature type="region of interest" description="Disordered" evidence="1">
    <location>
        <begin position="39"/>
        <end position="103"/>
    </location>
</feature>
<feature type="non-terminal residue" evidence="2">
    <location>
        <position position="103"/>
    </location>
</feature>
<evidence type="ECO:0000256" key="1">
    <source>
        <dbReference type="SAM" id="MobiDB-lite"/>
    </source>
</evidence>
<dbReference type="Proteomes" id="UP000282876">
    <property type="component" value="Unassembled WGS sequence"/>
</dbReference>
<dbReference type="VEuPathDB" id="MicrosporidiaDB:TUBRATIS_009060"/>
<protein>
    <submittedName>
        <fullName evidence="2">Uncharacterized protein</fullName>
    </submittedName>
</protein>
<feature type="non-terminal residue" evidence="2">
    <location>
        <position position="1"/>
    </location>
</feature>
<proteinExistence type="predicted"/>
<evidence type="ECO:0000313" key="2">
    <source>
        <dbReference type="EMBL" id="RVD92584.1"/>
    </source>
</evidence>
<name>A0A437AN36_9MICR</name>